<dbReference type="Proteomes" id="UP000184488">
    <property type="component" value="Unassembled WGS sequence"/>
</dbReference>
<sequence>DLPSTDYWFVVFYQEKGQNKEFKSHFSLKR</sequence>
<evidence type="ECO:0000313" key="3">
    <source>
        <dbReference type="Proteomes" id="UP000184488"/>
    </source>
</evidence>
<organism evidence="2 3">
    <name type="scientific">Flavobacterium terrae</name>
    <dbReference type="NCBI Taxonomy" id="415425"/>
    <lineage>
        <taxon>Bacteria</taxon>
        <taxon>Pseudomonadati</taxon>
        <taxon>Bacteroidota</taxon>
        <taxon>Flavobacteriia</taxon>
        <taxon>Flavobacteriales</taxon>
        <taxon>Flavobacteriaceae</taxon>
        <taxon>Flavobacterium</taxon>
    </lineage>
</organism>
<dbReference type="EMBL" id="FQZI01000002">
    <property type="protein sequence ID" value="SHI77685.1"/>
    <property type="molecule type" value="Genomic_DNA"/>
</dbReference>
<name>A0A1M6HG04_9FLAO</name>
<accession>A0A1M6HG04</accession>
<reference evidence="3" key="2">
    <citation type="submission" date="2016-11" db="EMBL/GenBank/DDBJ databases">
        <authorList>
            <person name="Varghese N."/>
            <person name="Submissions S."/>
        </authorList>
    </citation>
    <scope>NUCLEOTIDE SEQUENCE [LARGE SCALE GENOMIC DNA]</scope>
    <source>
        <strain evidence="3">DSM 18829</strain>
    </source>
</reference>
<dbReference type="AlphaFoldDB" id="A0A1M6HG04"/>
<evidence type="ECO:0000313" key="2">
    <source>
        <dbReference type="EMBL" id="SHJ21044.1"/>
    </source>
</evidence>
<gene>
    <name evidence="1" type="ORF">SAMN05444363_1681</name>
    <name evidence="2" type="ORF">SAMN05444363_3008</name>
</gene>
<evidence type="ECO:0000313" key="1">
    <source>
        <dbReference type="EMBL" id="SHI77685.1"/>
    </source>
</evidence>
<keyword evidence="3" id="KW-1185">Reference proteome</keyword>
<feature type="non-terminal residue" evidence="2">
    <location>
        <position position="1"/>
    </location>
</feature>
<dbReference type="EMBL" id="FQZI01000009">
    <property type="protein sequence ID" value="SHJ21044.1"/>
    <property type="molecule type" value="Genomic_DNA"/>
</dbReference>
<reference evidence="2" key="1">
    <citation type="submission" date="2016-11" db="EMBL/GenBank/DDBJ databases">
        <authorList>
            <person name="Jaros S."/>
            <person name="Januszkiewicz K."/>
            <person name="Wedrychowicz H."/>
        </authorList>
    </citation>
    <scope>NUCLEOTIDE SEQUENCE [LARGE SCALE GENOMIC DNA]</scope>
    <source>
        <strain evidence="2">DSM 18829</strain>
    </source>
</reference>
<protein>
    <submittedName>
        <fullName evidence="2">Gliding motility-associated C-terminal domain-containing protein</fullName>
    </submittedName>
</protein>
<proteinExistence type="predicted"/>